<accession>A0A139A6M9</accession>
<dbReference type="Proteomes" id="UP000070544">
    <property type="component" value="Unassembled WGS sequence"/>
</dbReference>
<dbReference type="AlphaFoldDB" id="A0A139A6M9"/>
<name>A0A139A6M9_GONPJ</name>
<evidence type="ECO:0000313" key="2">
    <source>
        <dbReference type="Proteomes" id="UP000070544"/>
    </source>
</evidence>
<protein>
    <submittedName>
        <fullName evidence="1">Uncharacterized protein</fullName>
    </submittedName>
</protein>
<proteinExistence type="predicted"/>
<keyword evidence="2" id="KW-1185">Reference proteome</keyword>
<evidence type="ECO:0000313" key="1">
    <source>
        <dbReference type="EMBL" id="KXS12421.1"/>
    </source>
</evidence>
<reference evidence="1 2" key="1">
    <citation type="journal article" date="2015" name="Genome Biol. Evol.">
        <title>Phylogenomic analyses indicate that early fungi evolved digesting cell walls of algal ancestors of land plants.</title>
        <authorList>
            <person name="Chang Y."/>
            <person name="Wang S."/>
            <person name="Sekimoto S."/>
            <person name="Aerts A.L."/>
            <person name="Choi C."/>
            <person name="Clum A."/>
            <person name="LaButti K.M."/>
            <person name="Lindquist E.A."/>
            <person name="Yee Ngan C."/>
            <person name="Ohm R.A."/>
            <person name="Salamov A.A."/>
            <person name="Grigoriev I.V."/>
            <person name="Spatafora J.W."/>
            <person name="Berbee M.L."/>
        </authorList>
    </citation>
    <scope>NUCLEOTIDE SEQUENCE [LARGE SCALE GENOMIC DNA]</scope>
    <source>
        <strain evidence="1 2">JEL478</strain>
    </source>
</reference>
<dbReference type="EMBL" id="KQ965788">
    <property type="protein sequence ID" value="KXS12421.1"/>
    <property type="molecule type" value="Genomic_DNA"/>
</dbReference>
<sequence length="137" mass="15176">MIHAIFFYQSSSPSFLCAFEHASNAADALKVTKEGRDFREQRLRSPLGRVELLGLSHAAIVLIIAAALGKFAGASHHDYDGILERAEIVLCAFGWSDYPTAVSNPSTMEVVQWIVNEMNEQQSGTTITDRCCSTRRR</sequence>
<organism evidence="1 2">
    <name type="scientific">Gonapodya prolifera (strain JEL478)</name>
    <name type="common">Monoblepharis prolifera</name>
    <dbReference type="NCBI Taxonomy" id="1344416"/>
    <lineage>
        <taxon>Eukaryota</taxon>
        <taxon>Fungi</taxon>
        <taxon>Fungi incertae sedis</taxon>
        <taxon>Chytridiomycota</taxon>
        <taxon>Chytridiomycota incertae sedis</taxon>
        <taxon>Monoblepharidomycetes</taxon>
        <taxon>Monoblepharidales</taxon>
        <taxon>Gonapodyaceae</taxon>
        <taxon>Gonapodya</taxon>
    </lineage>
</organism>
<gene>
    <name evidence="1" type="ORF">M427DRAFT_397110</name>
</gene>